<dbReference type="InterPro" id="IPR001478">
    <property type="entry name" value="PDZ"/>
</dbReference>
<sequence length="472" mass="51804">MRTKKTDFPLRNIQAVVSTAFFYWCPRGWRQLALLLWVPLFLAVPFPLAADDLRRTPVVRAVEQVSAAVVNISTLSVKETAATPFVMNDPFFDEFFRDFFQGFRRSYTTRSLGSGVLISCDGHILTNAHVVAGATDITIFTGDHREFKARILGSDSRSDIAVLAVENPPHDLGCARVGNSDELFIGEPVIAIGNPFGFSNTVTTGIISAVGRSIRGDGVVFHNLIQTDTMINPGNSGGPLLNIHGDVIGINTAMYRRAQGIGFSIPVNRAMRIYEYILRHGTLDRAWIGVEVQELSSQLRSAIGSQLPRNRGVAVTEVANPSLFRGEALQPQDVILAVGNMPVTGAADYVMGIHDYTADDVIDLTVWRENRVFHTRVQARRAPDTYGILVLARWLGVELKATSGQRGMEVARVHSGSWAQRAGFRPGDRVLTIDDIPINSPQLLAEAIVLVRAKEGGVMEVARGRQTTRIQF</sequence>
<dbReference type="SUPFAM" id="SSF50494">
    <property type="entry name" value="Trypsin-like serine proteases"/>
    <property type="match status" value="1"/>
</dbReference>
<dbReference type="Pfam" id="PF17820">
    <property type="entry name" value="PDZ_6"/>
    <property type="match status" value="1"/>
</dbReference>
<dbReference type="SMART" id="SM00228">
    <property type="entry name" value="PDZ"/>
    <property type="match status" value="2"/>
</dbReference>
<keyword evidence="3" id="KW-0378">Hydrolase</keyword>
<dbReference type="AlphaFoldDB" id="E6W2R4"/>
<gene>
    <name evidence="5" type="ordered locus">Selin_0908</name>
</gene>
<dbReference type="Gene3D" id="2.40.10.10">
    <property type="entry name" value="Trypsin-like serine proteases"/>
    <property type="match status" value="2"/>
</dbReference>
<dbReference type="InterPro" id="IPR043504">
    <property type="entry name" value="Peptidase_S1_PA_chymotrypsin"/>
</dbReference>
<evidence type="ECO:0000256" key="3">
    <source>
        <dbReference type="ARBA" id="ARBA00022801"/>
    </source>
</evidence>
<dbReference type="InterPro" id="IPR041489">
    <property type="entry name" value="PDZ_6"/>
</dbReference>
<dbReference type="PROSITE" id="PS50106">
    <property type="entry name" value="PDZ"/>
    <property type="match status" value="1"/>
</dbReference>
<dbReference type="HOGENOM" id="CLU_020120_1_0_0"/>
<dbReference type="PANTHER" id="PTHR43343">
    <property type="entry name" value="PEPTIDASE S12"/>
    <property type="match status" value="1"/>
</dbReference>
<dbReference type="OrthoDB" id="9758917at2"/>
<comment type="similarity">
    <text evidence="1">Belongs to the peptidase S1C family.</text>
</comment>
<reference evidence="5 6" key="1">
    <citation type="submission" date="2010-12" db="EMBL/GenBank/DDBJ databases">
        <title>Complete sequence of Desulfurispirillum indicum S5.</title>
        <authorList>
            <consortium name="US DOE Joint Genome Institute"/>
            <person name="Lucas S."/>
            <person name="Copeland A."/>
            <person name="Lapidus A."/>
            <person name="Cheng J.-F."/>
            <person name="Goodwin L."/>
            <person name="Pitluck S."/>
            <person name="Chertkov O."/>
            <person name="Held B."/>
            <person name="Detter J.C."/>
            <person name="Han C."/>
            <person name="Tapia R."/>
            <person name="Land M."/>
            <person name="Hauser L."/>
            <person name="Kyrpides N."/>
            <person name="Ivanova N."/>
            <person name="Mikhailova N."/>
            <person name="Haggblom M."/>
            <person name="Rauschenbach I."/>
            <person name="Bini E."/>
            <person name="Woyke T."/>
        </authorList>
    </citation>
    <scope>NUCLEOTIDE SEQUENCE [LARGE SCALE GENOMIC DNA]</scope>
    <source>
        <strain evidence="6">ATCC BAA-1389 / DSM 22839 / S5</strain>
    </source>
</reference>
<protein>
    <submittedName>
        <fullName evidence="5">Peptidase S1 and S6 chymotrypsin/Hap</fullName>
    </submittedName>
</protein>
<evidence type="ECO:0000256" key="1">
    <source>
        <dbReference type="ARBA" id="ARBA00010541"/>
    </source>
</evidence>
<evidence type="ECO:0000313" key="5">
    <source>
        <dbReference type="EMBL" id="ADU65648.1"/>
    </source>
</evidence>
<dbReference type="InterPro" id="IPR001940">
    <property type="entry name" value="Peptidase_S1C"/>
</dbReference>
<dbReference type="Gene3D" id="2.30.42.10">
    <property type="match status" value="2"/>
</dbReference>
<dbReference type="InterPro" id="IPR009003">
    <property type="entry name" value="Peptidase_S1_PA"/>
</dbReference>
<keyword evidence="6" id="KW-1185">Reference proteome</keyword>
<dbReference type="InterPro" id="IPR036034">
    <property type="entry name" value="PDZ_sf"/>
</dbReference>
<evidence type="ECO:0000313" key="6">
    <source>
        <dbReference type="Proteomes" id="UP000002572"/>
    </source>
</evidence>
<proteinExistence type="inferred from homology"/>
<dbReference type="Pfam" id="PF13365">
    <property type="entry name" value="Trypsin_2"/>
    <property type="match status" value="1"/>
</dbReference>
<dbReference type="PANTHER" id="PTHR43343:SF3">
    <property type="entry name" value="PROTEASE DO-LIKE 8, CHLOROPLASTIC"/>
    <property type="match status" value="1"/>
</dbReference>
<keyword evidence="2" id="KW-0645">Protease</keyword>
<dbReference type="GO" id="GO:0004252">
    <property type="term" value="F:serine-type endopeptidase activity"/>
    <property type="evidence" value="ECO:0007669"/>
    <property type="project" value="InterPro"/>
</dbReference>
<dbReference type="InParanoid" id="E6W2R4"/>
<dbReference type="Proteomes" id="UP000002572">
    <property type="component" value="Chromosome"/>
</dbReference>
<evidence type="ECO:0000259" key="4">
    <source>
        <dbReference type="PROSITE" id="PS50106"/>
    </source>
</evidence>
<dbReference type="PRINTS" id="PR00834">
    <property type="entry name" value="PROTEASES2C"/>
</dbReference>
<dbReference type="KEGG" id="din:Selin_0908"/>
<organism evidence="5 6">
    <name type="scientific">Desulfurispirillum indicum (strain ATCC BAA-1389 / DSM 22839 / S5)</name>
    <dbReference type="NCBI Taxonomy" id="653733"/>
    <lineage>
        <taxon>Bacteria</taxon>
        <taxon>Pseudomonadati</taxon>
        <taxon>Chrysiogenota</taxon>
        <taxon>Chrysiogenia</taxon>
        <taxon>Chrysiogenales</taxon>
        <taxon>Chrysiogenaceae</taxon>
        <taxon>Desulfurispirillum</taxon>
    </lineage>
</organism>
<dbReference type="EMBL" id="CP002432">
    <property type="protein sequence ID" value="ADU65648.1"/>
    <property type="molecule type" value="Genomic_DNA"/>
</dbReference>
<dbReference type="SUPFAM" id="SSF50156">
    <property type="entry name" value="PDZ domain-like"/>
    <property type="match status" value="2"/>
</dbReference>
<feature type="domain" description="PDZ" evidence="4">
    <location>
        <begin position="376"/>
        <end position="465"/>
    </location>
</feature>
<evidence type="ECO:0000256" key="2">
    <source>
        <dbReference type="ARBA" id="ARBA00022670"/>
    </source>
</evidence>
<dbReference type="eggNOG" id="COG0265">
    <property type="taxonomic scope" value="Bacteria"/>
</dbReference>
<accession>E6W2R4</accession>
<dbReference type="InterPro" id="IPR051201">
    <property type="entry name" value="Chloro_Bact_Ser_Proteases"/>
</dbReference>
<name>E6W2R4_DESIS</name>
<dbReference type="STRING" id="653733.Selin_0908"/>
<dbReference type="GO" id="GO:0006508">
    <property type="term" value="P:proteolysis"/>
    <property type="evidence" value="ECO:0007669"/>
    <property type="project" value="UniProtKB-KW"/>
</dbReference>